<keyword evidence="1" id="KW-1133">Transmembrane helix</keyword>
<keyword evidence="1" id="KW-0812">Transmembrane</keyword>
<evidence type="ECO:0008006" key="3">
    <source>
        <dbReference type="Google" id="ProtNLM"/>
    </source>
</evidence>
<accession>A0A7S3HI91</accession>
<reference evidence="2" key="1">
    <citation type="submission" date="2021-01" db="EMBL/GenBank/DDBJ databases">
        <authorList>
            <person name="Corre E."/>
            <person name="Pelletier E."/>
            <person name="Niang G."/>
            <person name="Scheremetjew M."/>
            <person name="Finn R."/>
            <person name="Kale V."/>
            <person name="Holt S."/>
            <person name="Cochrane G."/>
            <person name="Meng A."/>
            <person name="Brown T."/>
            <person name="Cohen L."/>
        </authorList>
    </citation>
    <scope>NUCLEOTIDE SEQUENCE</scope>
    <source>
        <strain evidence="2">CCAP 955/1</strain>
    </source>
</reference>
<sequence>MVRGIPWDQLPNRYEAKKVVVKKVEEADAEPHKFDFAKDSVEVARRAAFGAITGSITGACFGLVEVLRDPGAMSGKKATGTKKVLRFTYLFAGFFGTYHAARKVLQMAVPQDKLTNIVTAATLTISPLLAVGSLRPLIPYSVMLVAIDAFNELSSD</sequence>
<evidence type="ECO:0000256" key="1">
    <source>
        <dbReference type="SAM" id="Phobius"/>
    </source>
</evidence>
<feature type="transmembrane region" description="Helical" evidence="1">
    <location>
        <begin position="113"/>
        <end position="134"/>
    </location>
</feature>
<name>A0A7S3HI91_9STRA</name>
<dbReference type="EMBL" id="HBIC01049145">
    <property type="protein sequence ID" value="CAE0296143.1"/>
    <property type="molecule type" value="Transcribed_RNA"/>
</dbReference>
<gene>
    <name evidence="2" type="ORF">SELO1098_LOCUS24995</name>
</gene>
<proteinExistence type="predicted"/>
<organism evidence="2">
    <name type="scientific">Spumella elongata</name>
    <dbReference type="NCBI Taxonomy" id="89044"/>
    <lineage>
        <taxon>Eukaryota</taxon>
        <taxon>Sar</taxon>
        <taxon>Stramenopiles</taxon>
        <taxon>Ochrophyta</taxon>
        <taxon>Chrysophyceae</taxon>
        <taxon>Chromulinales</taxon>
        <taxon>Chromulinaceae</taxon>
        <taxon>Spumella</taxon>
    </lineage>
</organism>
<protein>
    <recommendedName>
        <fullName evidence="3">Mitochondrial import inner membrane translocase subunit TIM22</fullName>
    </recommendedName>
</protein>
<feature type="transmembrane region" description="Helical" evidence="1">
    <location>
        <begin position="84"/>
        <end position="101"/>
    </location>
</feature>
<evidence type="ECO:0000313" key="2">
    <source>
        <dbReference type="EMBL" id="CAE0296143.1"/>
    </source>
</evidence>
<keyword evidence="1" id="KW-0472">Membrane</keyword>
<dbReference type="AlphaFoldDB" id="A0A7S3HI91"/>